<dbReference type="Pfam" id="PF16583">
    <property type="entry name" value="ZirS_C"/>
    <property type="match status" value="1"/>
</dbReference>
<feature type="domain" description="Zinc-regulated secreted antivirulence protein C-terminal" evidence="1">
    <location>
        <begin position="8"/>
        <end position="37"/>
    </location>
</feature>
<dbReference type="EMBL" id="AAGYXI010000001">
    <property type="protein sequence ID" value="EBT4832192.1"/>
    <property type="molecule type" value="Genomic_DNA"/>
</dbReference>
<protein>
    <recommendedName>
        <fullName evidence="1">Zinc-regulated secreted antivirulence protein C-terminal domain-containing protein</fullName>
    </recommendedName>
</protein>
<dbReference type="Gene3D" id="2.60.40.10">
    <property type="entry name" value="Immunoglobulins"/>
    <property type="match status" value="1"/>
</dbReference>
<gene>
    <name evidence="2" type="ORF">CK682_01700</name>
</gene>
<proteinExistence type="predicted"/>
<name>A0A5V2H6H3_SALER</name>
<dbReference type="InterPro" id="IPR032262">
    <property type="entry name" value="ZirS_C"/>
</dbReference>
<accession>A0A5V2H6H3</accession>
<organism evidence="2">
    <name type="scientific">Salmonella enterica</name>
    <name type="common">Salmonella choleraesuis</name>
    <dbReference type="NCBI Taxonomy" id="28901"/>
    <lineage>
        <taxon>Bacteria</taxon>
        <taxon>Pseudomonadati</taxon>
        <taxon>Pseudomonadota</taxon>
        <taxon>Gammaproteobacteria</taxon>
        <taxon>Enterobacterales</taxon>
        <taxon>Enterobacteriaceae</taxon>
        <taxon>Salmonella</taxon>
    </lineage>
</organism>
<dbReference type="InterPro" id="IPR013783">
    <property type="entry name" value="Ig-like_fold"/>
</dbReference>
<evidence type="ECO:0000259" key="1">
    <source>
        <dbReference type="Pfam" id="PF16583"/>
    </source>
</evidence>
<dbReference type="AlphaFoldDB" id="A0A5V2H6H3"/>
<comment type="caution">
    <text evidence="2">The sequence shown here is derived from an EMBL/GenBank/DDBJ whole genome shotgun (WGS) entry which is preliminary data.</text>
</comment>
<evidence type="ECO:0000313" key="2">
    <source>
        <dbReference type="EMBL" id="EBT4832192.1"/>
    </source>
</evidence>
<reference evidence="2" key="1">
    <citation type="submission" date="2018-07" db="EMBL/GenBank/DDBJ databases">
        <authorList>
            <consortium name="PulseNet: The National Subtyping Network for Foodborne Disease Surveillance"/>
            <person name="Tarr C.L."/>
            <person name="Trees E."/>
            <person name="Katz L.S."/>
            <person name="Carleton-Romer H.A."/>
            <person name="Stroika S."/>
            <person name="Kucerova Z."/>
            <person name="Roache K.F."/>
            <person name="Sabol A.L."/>
            <person name="Besser J."/>
            <person name="Gerner-Smidt P."/>
        </authorList>
    </citation>
    <scope>NUCLEOTIDE SEQUENCE</scope>
    <source>
        <strain evidence="2">PNUSAS019018</strain>
    </source>
</reference>
<sequence>MRIITISLRKRGHSNERIDISFKYAMSFTKEISIRGRL</sequence>